<dbReference type="PANTHER" id="PTHR47425:SF2">
    <property type="entry name" value="FARB-RELATED"/>
    <property type="match status" value="1"/>
</dbReference>
<dbReference type="Pfam" id="PF04082">
    <property type="entry name" value="Fungal_trans"/>
    <property type="match status" value="1"/>
</dbReference>
<dbReference type="AlphaFoldDB" id="A0A1S9RU14"/>
<name>A0A1S9RU14_PENBI</name>
<feature type="domain" description="Xylanolytic transcriptional activator regulatory" evidence="3">
    <location>
        <begin position="238"/>
        <end position="311"/>
    </location>
</feature>
<evidence type="ECO:0000313" key="5">
    <source>
        <dbReference type="Proteomes" id="UP000190744"/>
    </source>
</evidence>
<feature type="compositionally biased region" description="Acidic residues" evidence="2">
    <location>
        <begin position="698"/>
        <end position="709"/>
    </location>
</feature>
<evidence type="ECO:0000313" key="4">
    <source>
        <dbReference type="EMBL" id="OOQ88866.1"/>
    </source>
</evidence>
<proteinExistence type="predicted"/>
<reference evidence="5" key="1">
    <citation type="submission" date="2015-09" db="EMBL/GenBank/DDBJ databases">
        <authorList>
            <person name="Fill T.P."/>
            <person name="Baretta J.F."/>
            <person name="de Almeida L.G."/>
            <person name="Rocha M."/>
            <person name="de Souza D.H."/>
            <person name="Malavazi I."/>
            <person name="Cerdeira L.T."/>
            <person name="Hong H."/>
            <person name="Samborskyy M."/>
            <person name="de Vasconcelos A.T."/>
            <person name="Leadlay P."/>
            <person name="Rodrigues-Filho E."/>
        </authorList>
    </citation>
    <scope>NUCLEOTIDE SEQUENCE [LARGE SCALE GENOMIC DNA]</scope>
    <source>
        <strain evidence="5">LaBioMMi 136</strain>
    </source>
</reference>
<evidence type="ECO:0000259" key="3">
    <source>
        <dbReference type="SMART" id="SM00906"/>
    </source>
</evidence>
<organism evidence="4 5">
    <name type="scientific">Penicillium brasilianum</name>
    <dbReference type="NCBI Taxonomy" id="104259"/>
    <lineage>
        <taxon>Eukaryota</taxon>
        <taxon>Fungi</taxon>
        <taxon>Dikarya</taxon>
        <taxon>Ascomycota</taxon>
        <taxon>Pezizomycotina</taxon>
        <taxon>Eurotiomycetes</taxon>
        <taxon>Eurotiomycetidae</taxon>
        <taxon>Eurotiales</taxon>
        <taxon>Aspergillaceae</taxon>
        <taxon>Penicillium</taxon>
    </lineage>
</organism>
<dbReference type="InterPro" id="IPR007219">
    <property type="entry name" value="XnlR_reg_dom"/>
</dbReference>
<dbReference type="InterPro" id="IPR052761">
    <property type="entry name" value="Fungal_Detox/Toxin_TFs"/>
</dbReference>
<comment type="caution">
    <text evidence="4">The sequence shown here is derived from an EMBL/GenBank/DDBJ whole genome shotgun (WGS) entry which is preliminary data.</text>
</comment>
<feature type="compositionally biased region" description="Polar residues" evidence="2">
    <location>
        <begin position="681"/>
        <end position="692"/>
    </location>
</feature>
<gene>
    <name evidence="4" type="ORF">PEBR_11784</name>
</gene>
<dbReference type="SMART" id="SM00906">
    <property type="entry name" value="Fungal_trans"/>
    <property type="match status" value="1"/>
</dbReference>
<dbReference type="CDD" id="cd12148">
    <property type="entry name" value="fungal_TF_MHR"/>
    <property type="match status" value="1"/>
</dbReference>
<dbReference type="EMBL" id="LJBN01000117">
    <property type="protein sequence ID" value="OOQ88866.1"/>
    <property type="molecule type" value="Genomic_DNA"/>
</dbReference>
<evidence type="ECO:0000256" key="2">
    <source>
        <dbReference type="SAM" id="MobiDB-lite"/>
    </source>
</evidence>
<feature type="region of interest" description="Disordered" evidence="2">
    <location>
        <begin position="667"/>
        <end position="712"/>
    </location>
</feature>
<keyword evidence="1" id="KW-0539">Nucleus</keyword>
<evidence type="ECO:0000256" key="1">
    <source>
        <dbReference type="ARBA" id="ARBA00023242"/>
    </source>
</evidence>
<dbReference type="Proteomes" id="UP000190744">
    <property type="component" value="Unassembled WGS sequence"/>
</dbReference>
<accession>A0A1S9RU14</accession>
<sequence length="728" mass="82241">MLKYMADRAQIAFSMANDVAQCRKALHGTRSLPREATSNNQLMATANRGDKFAETLPFSHSLLTNLELFGVTNFTQYSRNTKRLENPLLPFSYYPYLRSPNFHRLQPDEMAFLEAQKCTHIPSQPLLTGLLQHYFLYAHQSLPILDEGEFWSILDGNKKGETTISLLAFQAMLFVSCSYISLGFARDWGASSVLEMRNAFYKRAKILYDFGVEEDLLCRSQAAALLSYESSASDISGNSTWLALAIQHARTVNAHLYDQLPETGSYSRSCLKRLWWSLILRDRIIALGMRRPLQILTSHFDVSLPDNLNTQDFEDMKHHSNVYNIETKRALRDVLLAQCRLAIALTPVIMTIYPPGYMSGSPKDLVSTLTRAEDVKTRLQYWRSQHAFVFSTAKSETHPSVTLFKQLTALYYESGRLTLHHHIAFWLYQSRRLQRPSKLLDAVTSINSILKRFVIDGTANHLPISVVAFTILPQMLMTFSLRLSHGSFGHQQPQSFSKIYEELNKLHRLRYDVSHVSSWMNAILNSFESSMPTIEAQTNENVDKRKKSQNRNLIWLLENHPALYFHLLDGMNGALATGHLSLGNSNISKVSAPATYLQPLQTRLLPPVPGSPKSNQADSEQGHADSGGEFELDPDALTGDAFENSPSLGTVEPYDLSMGEMEFLDADFSAPPTDMTPLADSDQSTHSTQGWISSMPMEQDEDDPGEEESQYERWRTDALLSHIGLFGE</sequence>
<dbReference type="PANTHER" id="PTHR47425">
    <property type="entry name" value="FARB-RELATED"/>
    <property type="match status" value="1"/>
</dbReference>
<feature type="region of interest" description="Disordered" evidence="2">
    <location>
        <begin position="602"/>
        <end position="653"/>
    </location>
</feature>
<dbReference type="GO" id="GO:0003677">
    <property type="term" value="F:DNA binding"/>
    <property type="evidence" value="ECO:0007669"/>
    <property type="project" value="InterPro"/>
</dbReference>
<dbReference type="GO" id="GO:0006351">
    <property type="term" value="P:DNA-templated transcription"/>
    <property type="evidence" value="ECO:0007669"/>
    <property type="project" value="InterPro"/>
</dbReference>
<protein>
    <recommendedName>
        <fullName evidence="3">Xylanolytic transcriptional activator regulatory domain-containing protein</fullName>
    </recommendedName>
</protein>
<dbReference type="GO" id="GO:0008270">
    <property type="term" value="F:zinc ion binding"/>
    <property type="evidence" value="ECO:0007669"/>
    <property type="project" value="InterPro"/>
</dbReference>